<dbReference type="InterPro" id="IPR050164">
    <property type="entry name" value="Peptidase_C19"/>
</dbReference>
<dbReference type="Gene3D" id="3.90.70.10">
    <property type="entry name" value="Cysteine proteinases"/>
    <property type="match status" value="1"/>
</dbReference>
<feature type="region of interest" description="Disordered" evidence="1">
    <location>
        <begin position="1000"/>
        <end position="1049"/>
    </location>
</feature>
<feature type="compositionally biased region" description="Low complexity" evidence="1">
    <location>
        <begin position="1000"/>
        <end position="1026"/>
    </location>
</feature>
<accession>A0AA36HVL7</accession>
<organism evidence="3 4">
    <name type="scientific">Effrenium voratum</name>
    <dbReference type="NCBI Taxonomy" id="2562239"/>
    <lineage>
        <taxon>Eukaryota</taxon>
        <taxon>Sar</taxon>
        <taxon>Alveolata</taxon>
        <taxon>Dinophyceae</taxon>
        <taxon>Suessiales</taxon>
        <taxon>Symbiodiniaceae</taxon>
        <taxon>Effrenium</taxon>
    </lineage>
</organism>
<proteinExistence type="predicted"/>
<dbReference type="Pfam" id="PF00443">
    <property type="entry name" value="UCH"/>
    <property type="match status" value="1"/>
</dbReference>
<comment type="caution">
    <text evidence="3">The sequence shown here is derived from an EMBL/GenBank/DDBJ whole genome shotgun (WGS) entry which is preliminary data.</text>
</comment>
<name>A0AA36HVL7_9DINO</name>
<evidence type="ECO:0000259" key="2">
    <source>
        <dbReference type="PROSITE" id="PS50235"/>
    </source>
</evidence>
<evidence type="ECO:0000256" key="1">
    <source>
        <dbReference type="SAM" id="MobiDB-lite"/>
    </source>
</evidence>
<evidence type="ECO:0000313" key="3">
    <source>
        <dbReference type="EMBL" id="CAJ1376159.1"/>
    </source>
</evidence>
<dbReference type="PROSITE" id="PS00973">
    <property type="entry name" value="USP_2"/>
    <property type="match status" value="1"/>
</dbReference>
<dbReference type="PANTHER" id="PTHR24006:SF702">
    <property type="entry name" value="UBIQUITIN CARBOXYL-TERMINAL HYDROLASE 47"/>
    <property type="match status" value="1"/>
</dbReference>
<dbReference type="GO" id="GO:0005829">
    <property type="term" value="C:cytosol"/>
    <property type="evidence" value="ECO:0007669"/>
    <property type="project" value="TreeGrafter"/>
</dbReference>
<dbReference type="GO" id="GO:0016579">
    <property type="term" value="P:protein deubiquitination"/>
    <property type="evidence" value="ECO:0007669"/>
    <property type="project" value="InterPro"/>
</dbReference>
<dbReference type="Proteomes" id="UP001178507">
    <property type="component" value="Unassembled WGS sequence"/>
</dbReference>
<dbReference type="GO" id="GO:0005634">
    <property type="term" value="C:nucleus"/>
    <property type="evidence" value="ECO:0007669"/>
    <property type="project" value="TreeGrafter"/>
</dbReference>
<dbReference type="PROSITE" id="PS50235">
    <property type="entry name" value="USP_3"/>
    <property type="match status" value="1"/>
</dbReference>
<protein>
    <recommendedName>
        <fullName evidence="2">USP domain-containing protein</fullName>
    </recommendedName>
</protein>
<dbReference type="InterPro" id="IPR018200">
    <property type="entry name" value="USP_CS"/>
</dbReference>
<reference evidence="3" key="1">
    <citation type="submission" date="2023-08" db="EMBL/GenBank/DDBJ databases">
        <authorList>
            <person name="Chen Y."/>
            <person name="Shah S."/>
            <person name="Dougan E. K."/>
            <person name="Thang M."/>
            <person name="Chan C."/>
        </authorList>
    </citation>
    <scope>NUCLEOTIDE SEQUENCE</scope>
</reference>
<dbReference type="AlphaFoldDB" id="A0AA36HVL7"/>
<dbReference type="GO" id="GO:0004843">
    <property type="term" value="F:cysteine-type deubiquitinase activity"/>
    <property type="evidence" value="ECO:0007669"/>
    <property type="project" value="InterPro"/>
</dbReference>
<keyword evidence="4" id="KW-1185">Reference proteome</keyword>
<dbReference type="InterPro" id="IPR038765">
    <property type="entry name" value="Papain-like_cys_pep_sf"/>
</dbReference>
<dbReference type="PANTHER" id="PTHR24006">
    <property type="entry name" value="UBIQUITIN CARBOXYL-TERMINAL HYDROLASE"/>
    <property type="match status" value="1"/>
</dbReference>
<dbReference type="EMBL" id="CAUJNA010000366">
    <property type="protein sequence ID" value="CAJ1376159.1"/>
    <property type="molecule type" value="Genomic_DNA"/>
</dbReference>
<feature type="region of interest" description="Disordered" evidence="1">
    <location>
        <begin position="1"/>
        <end position="23"/>
    </location>
</feature>
<dbReference type="PROSITE" id="PS00972">
    <property type="entry name" value="USP_1"/>
    <property type="match status" value="1"/>
</dbReference>
<sequence>MGSGAMKHALQPAGEKAASSPAATAVTAVTEATEVMEEEEDEEAIYEAHREELLAMLRSGGQAKLQARTPGGVGLLNQGATCYMNSLLQSLFNIPEFRLAVYQFEHDPQLHGDAARCIPMQLQRLFAQLQLSKASAVSTKELTAACGFSGRDAMEQHDVQELCRVLFDALEKSSSLLAKVIQDLYAGQRTYYIKCREEVDGNAYESKRRETYLDLQIPIQDCKSLPEALHKFLEPEVLSGDNQWFCEQLGRKVDALSGTTVDSLPQILCLHLLRFVFDMQTARRRKLTELLEIPLDLDLGFMKGGQYHLSAVCLHSGTAHGGHYHSFIRDPSGEWKDANDSRVTILGQQQCDSLFSGERPALHSSDAYFLLYRAEGAGSPPKVQDGEVPGRAEIFEENQRLQQLQRVYELHRRLLEVKIFVPCAAELFLRSYVSAQLHGLVEPVEAQEMCVSIKTLDRQPESLLRRAQKALSEMDADWAKVPLASARLYELDRRGLPGRPLEELEQVKELLLCEGSDWGGLEPTFLCLWDNELTAPSTAPGRVAALRLATEPKAAKAASAELASAQAGYNDQVKGLEETYELGQEEMPDLFADTAPTRPVGGSASPLLRDVRLAAAARWSLPVDGVVLVAMSGMQAGHELKDDAATLLECGCAPGDVLCVELMEGPGVPRAVQLFEEKRNTAQVFFNHPDRPQYTEEFPALAISKDASLEQLKGRIAAQLQLAPGSLHLARSQHAPAMFKDETRSLRQAGLAEAGSVFVGHGAPCAPEEVLLKVVLYCYDKGKPLQVRDAFTFPARGDSSVRSLREALLQPLATWAKSQADLEVEIPSTWKRLRLRDFQAGKGHAILRDLRTLRSALLGLSDGRQVAVQVMDQDEELGLDDMVILLRPWRVQEARLYAPSELVVTKNQSLAEFQDKLTERFKGLLKGGEEDKENALPTEDSLEIVAAHATGPPLTVKRCETLKWADSRLSPGAERVEKPLADFKEVRDGVTLVVRSRAAEAPAAQAVPKKGTGKGPATAATAAAAAAEKKKSKPWASAQASGRERGLVIQVSHPEACAEDQSVPPV</sequence>
<feature type="compositionally biased region" description="Low complexity" evidence="1">
    <location>
        <begin position="13"/>
        <end position="23"/>
    </location>
</feature>
<dbReference type="InterPro" id="IPR001394">
    <property type="entry name" value="Peptidase_C19_UCH"/>
</dbReference>
<dbReference type="InterPro" id="IPR028889">
    <property type="entry name" value="USP"/>
</dbReference>
<evidence type="ECO:0000313" key="4">
    <source>
        <dbReference type="Proteomes" id="UP001178507"/>
    </source>
</evidence>
<dbReference type="SUPFAM" id="SSF54001">
    <property type="entry name" value="Cysteine proteinases"/>
    <property type="match status" value="1"/>
</dbReference>
<feature type="domain" description="USP" evidence="2">
    <location>
        <begin position="73"/>
        <end position="375"/>
    </location>
</feature>
<gene>
    <name evidence="3" type="ORF">EVOR1521_LOCUS5284</name>
</gene>